<organism evidence="1 2">
    <name type="scientific">Caligus rogercresseyi</name>
    <name type="common">Sea louse</name>
    <dbReference type="NCBI Taxonomy" id="217165"/>
    <lineage>
        <taxon>Eukaryota</taxon>
        <taxon>Metazoa</taxon>
        <taxon>Ecdysozoa</taxon>
        <taxon>Arthropoda</taxon>
        <taxon>Crustacea</taxon>
        <taxon>Multicrustacea</taxon>
        <taxon>Hexanauplia</taxon>
        <taxon>Copepoda</taxon>
        <taxon>Siphonostomatoida</taxon>
        <taxon>Caligidae</taxon>
        <taxon>Caligus</taxon>
    </lineage>
</organism>
<accession>A0A7T8GZR0</accession>
<dbReference type="EMBL" id="CP045899">
    <property type="protein sequence ID" value="QQP40804.1"/>
    <property type="molecule type" value="Genomic_DNA"/>
</dbReference>
<evidence type="ECO:0000313" key="2">
    <source>
        <dbReference type="Proteomes" id="UP000595437"/>
    </source>
</evidence>
<dbReference type="OrthoDB" id="674604at2759"/>
<dbReference type="InterPro" id="IPR036322">
    <property type="entry name" value="WD40_repeat_dom_sf"/>
</dbReference>
<proteinExistence type="predicted"/>
<protein>
    <submittedName>
        <fullName evidence="1">Uncharacterized protein</fullName>
    </submittedName>
</protein>
<dbReference type="AlphaFoldDB" id="A0A7T8GZR0"/>
<gene>
    <name evidence="1" type="ORF">FKW44_014972</name>
</gene>
<dbReference type="SUPFAM" id="SSF50978">
    <property type="entry name" value="WD40 repeat-like"/>
    <property type="match status" value="1"/>
</dbReference>
<name>A0A7T8GZR0_CALRO</name>
<dbReference type="InterPro" id="IPR015943">
    <property type="entry name" value="WD40/YVTN_repeat-like_dom_sf"/>
</dbReference>
<dbReference type="Proteomes" id="UP000595437">
    <property type="component" value="Chromosome 10"/>
</dbReference>
<evidence type="ECO:0000313" key="1">
    <source>
        <dbReference type="EMBL" id="QQP40804.1"/>
    </source>
</evidence>
<sequence>MNMVPIRCIEEMKATNIVWDITLSYPLTLVCRDDEKLDICNIEERSCLKRLVHEFKVLNAVIRDGIIISGCLHGLLVFWDLSAVLASNDFEITYESSLLILREHSAGIPDIYIDKDTIITDDYDGVVCIRKISLSSSLRSIFSQKQDTSGKISPTEE</sequence>
<reference evidence="2" key="1">
    <citation type="submission" date="2021-01" db="EMBL/GenBank/DDBJ databases">
        <title>Caligus Genome Assembly.</title>
        <authorList>
            <person name="Gallardo-Escarate C."/>
        </authorList>
    </citation>
    <scope>NUCLEOTIDE SEQUENCE [LARGE SCALE GENOMIC DNA]</scope>
</reference>
<keyword evidence="2" id="KW-1185">Reference proteome</keyword>
<dbReference type="Gene3D" id="2.130.10.10">
    <property type="entry name" value="YVTN repeat-like/Quinoprotein amine dehydrogenase"/>
    <property type="match status" value="1"/>
</dbReference>